<reference evidence="3" key="1">
    <citation type="submission" date="2023-07" db="EMBL/GenBank/DDBJ databases">
        <title>Description of three actinobacteria isolated from air of manufacturing shop in a pharmaceutical factory.</title>
        <authorList>
            <person name="Zhang D.-F."/>
        </authorList>
    </citation>
    <scope>NUCLEOTIDE SEQUENCE [LARGE SCALE GENOMIC DNA]</scope>
    <source>
        <strain evidence="3">CCTCC AB 2011122</strain>
    </source>
</reference>
<feature type="compositionally biased region" description="Polar residues" evidence="1">
    <location>
        <begin position="1"/>
        <end position="15"/>
    </location>
</feature>
<comment type="caution">
    <text evidence="2">The sequence shown here is derived from an EMBL/GenBank/DDBJ whole genome shotgun (WGS) entry which is preliminary data.</text>
</comment>
<feature type="region of interest" description="Disordered" evidence="1">
    <location>
        <begin position="1"/>
        <end position="76"/>
    </location>
</feature>
<organism evidence="2 3">
    <name type="scientific">Agromyces indicus</name>
    <dbReference type="NCBI Taxonomy" id="758919"/>
    <lineage>
        <taxon>Bacteria</taxon>
        <taxon>Bacillati</taxon>
        <taxon>Actinomycetota</taxon>
        <taxon>Actinomycetes</taxon>
        <taxon>Micrococcales</taxon>
        <taxon>Microbacteriaceae</taxon>
        <taxon>Agromyces</taxon>
    </lineage>
</organism>
<proteinExistence type="predicted"/>
<protein>
    <recommendedName>
        <fullName evidence="4">MatE family transporter</fullName>
    </recommendedName>
</protein>
<evidence type="ECO:0000313" key="2">
    <source>
        <dbReference type="EMBL" id="MDR5692719.1"/>
    </source>
</evidence>
<sequence length="76" mass="7956">MVSSTDPQMDPQQQPRGREEGIPLDPGSDGEETPLDEDLDETALDSAEADRRAAEDGTVGEAHDLPNPGAADGGRV</sequence>
<evidence type="ECO:0000256" key="1">
    <source>
        <dbReference type="SAM" id="MobiDB-lite"/>
    </source>
</evidence>
<feature type="compositionally biased region" description="Acidic residues" evidence="1">
    <location>
        <begin position="28"/>
        <end position="43"/>
    </location>
</feature>
<dbReference type="EMBL" id="JAVKGS010000003">
    <property type="protein sequence ID" value="MDR5692719.1"/>
    <property type="molecule type" value="Genomic_DNA"/>
</dbReference>
<dbReference type="Proteomes" id="UP001260072">
    <property type="component" value="Unassembled WGS sequence"/>
</dbReference>
<evidence type="ECO:0008006" key="4">
    <source>
        <dbReference type="Google" id="ProtNLM"/>
    </source>
</evidence>
<keyword evidence="3" id="KW-1185">Reference proteome</keyword>
<name>A0ABU1FLW4_9MICO</name>
<evidence type="ECO:0000313" key="3">
    <source>
        <dbReference type="Proteomes" id="UP001260072"/>
    </source>
</evidence>
<gene>
    <name evidence="2" type="ORF">RH861_11680</name>
</gene>
<accession>A0ABU1FLW4</accession>
<dbReference type="RefSeq" id="WP_344757691.1">
    <property type="nucleotide sequence ID" value="NZ_BAABBS010000001.1"/>
</dbReference>